<dbReference type="RefSeq" id="WP_253533327.1">
    <property type="nucleotide sequence ID" value="NZ_JAMZEL010000025.1"/>
</dbReference>
<dbReference type="SUPFAM" id="SSF52980">
    <property type="entry name" value="Restriction endonuclease-like"/>
    <property type="match status" value="1"/>
</dbReference>
<name>A0ABT1G0H1_9BACT</name>
<dbReference type="Gene3D" id="3.90.1570.10">
    <property type="entry name" value="tt1808, chain A"/>
    <property type="match status" value="1"/>
</dbReference>
<accession>A0ABT1G0H1</accession>
<evidence type="ECO:0000313" key="2">
    <source>
        <dbReference type="EMBL" id="MCP1386463.1"/>
    </source>
</evidence>
<keyword evidence="2" id="KW-0378">Hydrolase</keyword>
<dbReference type="CDD" id="cd06260">
    <property type="entry name" value="DUF820-like"/>
    <property type="match status" value="1"/>
</dbReference>
<keyword evidence="2" id="KW-0255">Endonuclease</keyword>
<evidence type="ECO:0000259" key="1">
    <source>
        <dbReference type="Pfam" id="PF05685"/>
    </source>
</evidence>
<dbReference type="InterPro" id="IPR008538">
    <property type="entry name" value="Uma2"/>
</dbReference>
<dbReference type="InterPro" id="IPR012296">
    <property type="entry name" value="Nuclease_put_TT1808"/>
</dbReference>
<organism evidence="2 3">
    <name type="scientific">Runella salmonicolor</name>
    <dbReference type="NCBI Taxonomy" id="2950278"/>
    <lineage>
        <taxon>Bacteria</taxon>
        <taxon>Pseudomonadati</taxon>
        <taxon>Bacteroidota</taxon>
        <taxon>Cytophagia</taxon>
        <taxon>Cytophagales</taxon>
        <taxon>Spirosomataceae</taxon>
        <taxon>Runella</taxon>
    </lineage>
</organism>
<evidence type="ECO:0000313" key="3">
    <source>
        <dbReference type="Proteomes" id="UP001204772"/>
    </source>
</evidence>
<dbReference type="EMBL" id="JAMZEL010000025">
    <property type="protein sequence ID" value="MCP1386463.1"/>
    <property type="molecule type" value="Genomic_DNA"/>
</dbReference>
<keyword evidence="3" id="KW-1185">Reference proteome</keyword>
<proteinExistence type="predicted"/>
<dbReference type="Pfam" id="PF05685">
    <property type="entry name" value="Uma2"/>
    <property type="match status" value="1"/>
</dbReference>
<gene>
    <name evidence="2" type="ORF">NCI00_28735</name>
</gene>
<sequence>MSAQTQQHFTPEQYLEMERKAVYKSEYFRGEIFAMAGAKPRHNRITGNLNILIGSHLWKKRCQVFGSDQRVLTATEDGLYSYPDLSIVCGPPRFTDLVSDTIINPTIIVEVLSKGTEGYDRGEKFRLYRRLPTFVEYLLVDSRTMQVEVHRKNEEGIWSLMSEAEKPEQSVYLQTIDLPLLLSDIYEGWADLPANED</sequence>
<reference evidence="2 3" key="1">
    <citation type="submission" date="2022-06" db="EMBL/GenBank/DDBJ databases">
        <title>Runella sp. S5 genome sequencing.</title>
        <authorList>
            <person name="Park S."/>
        </authorList>
    </citation>
    <scope>NUCLEOTIDE SEQUENCE [LARGE SCALE GENOMIC DNA]</scope>
    <source>
        <strain evidence="2 3">S5</strain>
    </source>
</reference>
<protein>
    <submittedName>
        <fullName evidence="2">Uma2 family endonuclease</fullName>
    </submittedName>
</protein>
<dbReference type="GO" id="GO:0004519">
    <property type="term" value="F:endonuclease activity"/>
    <property type="evidence" value="ECO:0007669"/>
    <property type="project" value="UniProtKB-KW"/>
</dbReference>
<dbReference type="Proteomes" id="UP001204772">
    <property type="component" value="Unassembled WGS sequence"/>
</dbReference>
<comment type="caution">
    <text evidence="2">The sequence shown here is derived from an EMBL/GenBank/DDBJ whole genome shotgun (WGS) entry which is preliminary data.</text>
</comment>
<dbReference type="PANTHER" id="PTHR36558:SF1">
    <property type="entry name" value="RESTRICTION ENDONUCLEASE DOMAIN-CONTAINING PROTEIN-RELATED"/>
    <property type="match status" value="1"/>
</dbReference>
<dbReference type="PANTHER" id="PTHR36558">
    <property type="entry name" value="GLR1098 PROTEIN"/>
    <property type="match status" value="1"/>
</dbReference>
<dbReference type="InterPro" id="IPR011335">
    <property type="entry name" value="Restrct_endonuc-II-like"/>
</dbReference>
<keyword evidence="2" id="KW-0540">Nuclease</keyword>
<feature type="domain" description="Putative restriction endonuclease" evidence="1">
    <location>
        <begin position="11"/>
        <end position="165"/>
    </location>
</feature>